<comment type="caution">
    <text evidence="3">The sequence shown here is derived from an EMBL/GenBank/DDBJ whole genome shotgun (WGS) entry which is preliminary data.</text>
</comment>
<dbReference type="EMBL" id="BKCJ010000101">
    <property type="protein sequence ID" value="GEU29801.1"/>
    <property type="molecule type" value="Genomic_DNA"/>
</dbReference>
<sequence length="233" mass="26506">MEETYHVTFSEDDEAISKSSTEGDEINFNENRSSPDDEFIVLRNNVSQCSVDDSYLHYVLAYDPLSTNKITIHDPITPSNLITSTDPITSCKPIIISNESPEFITFDDHYVLNKHDVSESVEDLRVVEDQVFIIKEPISKAESSTTNVSPSAEVFSNPLVSQDRWSREKHIDLVNILGKPQAGVTTRSRIKDFKATSTHKCLYVNFLFEIETKKLIEALKEEGWIITMQEELN</sequence>
<evidence type="ECO:0008006" key="4">
    <source>
        <dbReference type="Google" id="ProtNLM"/>
    </source>
</evidence>
<gene>
    <name evidence="2" type="ORF">Tci_001777</name>
    <name evidence="3" type="ORF">Tci_001779</name>
</gene>
<proteinExistence type="predicted"/>
<feature type="region of interest" description="Disordered" evidence="1">
    <location>
        <begin position="1"/>
        <end position="32"/>
    </location>
</feature>
<evidence type="ECO:0000256" key="1">
    <source>
        <dbReference type="SAM" id="MobiDB-lite"/>
    </source>
</evidence>
<protein>
    <recommendedName>
        <fullName evidence="4">Retrovirus-related Pol polyprotein from transposon TNT 1-94</fullName>
    </recommendedName>
</protein>
<dbReference type="EMBL" id="BKCJ010000101">
    <property type="protein sequence ID" value="GEU29799.1"/>
    <property type="molecule type" value="Genomic_DNA"/>
</dbReference>
<evidence type="ECO:0000313" key="2">
    <source>
        <dbReference type="EMBL" id="GEU29799.1"/>
    </source>
</evidence>
<reference evidence="3" key="1">
    <citation type="journal article" date="2019" name="Sci. Rep.">
        <title>Draft genome of Tanacetum cinerariifolium, the natural source of mosquito coil.</title>
        <authorList>
            <person name="Yamashiro T."/>
            <person name="Shiraishi A."/>
            <person name="Satake H."/>
            <person name="Nakayama K."/>
        </authorList>
    </citation>
    <scope>NUCLEOTIDE SEQUENCE</scope>
</reference>
<dbReference type="AlphaFoldDB" id="A0A699GKE0"/>
<evidence type="ECO:0000313" key="3">
    <source>
        <dbReference type="EMBL" id="GEU29801.1"/>
    </source>
</evidence>
<accession>A0A699GKE0</accession>
<name>A0A699GKE0_TANCI</name>
<organism evidence="3">
    <name type="scientific">Tanacetum cinerariifolium</name>
    <name type="common">Dalmatian daisy</name>
    <name type="synonym">Chrysanthemum cinerariifolium</name>
    <dbReference type="NCBI Taxonomy" id="118510"/>
    <lineage>
        <taxon>Eukaryota</taxon>
        <taxon>Viridiplantae</taxon>
        <taxon>Streptophyta</taxon>
        <taxon>Embryophyta</taxon>
        <taxon>Tracheophyta</taxon>
        <taxon>Spermatophyta</taxon>
        <taxon>Magnoliopsida</taxon>
        <taxon>eudicotyledons</taxon>
        <taxon>Gunneridae</taxon>
        <taxon>Pentapetalae</taxon>
        <taxon>asterids</taxon>
        <taxon>campanulids</taxon>
        <taxon>Asterales</taxon>
        <taxon>Asteraceae</taxon>
        <taxon>Asteroideae</taxon>
        <taxon>Anthemideae</taxon>
        <taxon>Anthemidinae</taxon>
        <taxon>Tanacetum</taxon>
    </lineage>
</organism>